<feature type="transmembrane region" description="Helical" evidence="9">
    <location>
        <begin position="329"/>
        <end position="348"/>
    </location>
</feature>
<feature type="compositionally biased region" description="Basic and acidic residues" evidence="8">
    <location>
        <begin position="18"/>
        <end position="29"/>
    </location>
</feature>
<feature type="transmembrane region" description="Helical" evidence="9">
    <location>
        <begin position="189"/>
        <end position="217"/>
    </location>
</feature>
<feature type="transmembrane region" description="Helical" evidence="9">
    <location>
        <begin position="432"/>
        <end position="454"/>
    </location>
</feature>
<keyword evidence="3" id="KW-0813">Transport</keyword>
<keyword evidence="4" id="KW-1003">Cell membrane</keyword>
<accession>A0A444BBE6</accession>
<dbReference type="EMBL" id="PIPF01000001">
    <property type="protein sequence ID" value="RWU85738.1"/>
    <property type="molecule type" value="Genomic_DNA"/>
</dbReference>
<feature type="transmembrane region" description="Helical" evidence="9">
    <location>
        <begin position="394"/>
        <end position="412"/>
    </location>
</feature>
<keyword evidence="11" id="KW-1185">Reference proteome</keyword>
<feature type="transmembrane region" description="Helical" evidence="9">
    <location>
        <begin position="273"/>
        <end position="295"/>
    </location>
</feature>
<feature type="compositionally biased region" description="Acidic residues" evidence="8">
    <location>
        <begin position="102"/>
        <end position="111"/>
    </location>
</feature>
<feature type="transmembrane region" description="Helical" evidence="9">
    <location>
        <begin position="141"/>
        <end position="158"/>
    </location>
</feature>
<reference evidence="10 11" key="1">
    <citation type="journal article" date="2009" name="Int. J. Syst. Evol. Microbiol.">
        <title>Janibacter hoylei sp. nov., Bacillus isronensis sp. nov. and Bacillus aryabhattai sp. nov., isolated from cryotubes used for collecting air from the upper atmosphere.</title>
        <authorList>
            <person name="Shivaji S."/>
            <person name="Chaturvedi P."/>
            <person name="Begum Z."/>
            <person name="Pindi P.K."/>
            <person name="Manorama R."/>
            <person name="Padmanaban D.A."/>
            <person name="Shouche Y.S."/>
            <person name="Pawar S."/>
            <person name="Vaishampayan P."/>
            <person name="Dutt C.B."/>
            <person name="Datta G.N."/>
            <person name="Manchanda R.K."/>
            <person name="Rao U.R."/>
            <person name="Bhargava P.M."/>
            <person name="Narlikar J.V."/>
        </authorList>
    </citation>
    <scope>NUCLEOTIDE SEQUENCE [LARGE SCALE GENOMIC DNA]</scope>
    <source>
        <strain evidence="10 11">PVAS-1</strain>
    </source>
</reference>
<dbReference type="InterPro" id="IPR002549">
    <property type="entry name" value="AI-2E-like"/>
</dbReference>
<dbReference type="GO" id="GO:0005886">
    <property type="term" value="C:plasma membrane"/>
    <property type="evidence" value="ECO:0007669"/>
    <property type="project" value="UniProtKB-SubCell"/>
</dbReference>
<evidence type="ECO:0000256" key="8">
    <source>
        <dbReference type="SAM" id="MobiDB-lite"/>
    </source>
</evidence>
<protein>
    <submittedName>
        <fullName evidence="10">AI-2E family transporter</fullName>
    </submittedName>
</protein>
<comment type="caution">
    <text evidence="10">The sequence shown here is derived from an EMBL/GenBank/DDBJ whole genome shotgun (WGS) entry which is preliminary data.</text>
</comment>
<gene>
    <name evidence="10" type="ORF">CWN80_01875</name>
</gene>
<comment type="similarity">
    <text evidence="2">Belongs to the autoinducer-2 exporter (AI-2E) (TC 2.A.86) family.</text>
</comment>
<keyword evidence="6 9" id="KW-1133">Transmembrane helix</keyword>
<evidence type="ECO:0000313" key="11">
    <source>
        <dbReference type="Proteomes" id="UP000288711"/>
    </source>
</evidence>
<dbReference type="PANTHER" id="PTHR21716:SF53">
    <property type="entry name" value="PERMEASE PERM-RELATED"/>
    <property type="match status" value="1"/>
</dbReference>
<feature type="transmembrane region" description="Helical" evidence="9">
    <location>
        <begin position="368"/>
        <end position="387"/>
    </location>
</feature>
<name>A0A444BBE6_9MICO</name>
<organism evidence="10 11">
    <name type="scientific">Janibacter hoylei PVAS-1</name>
    <dbReference type="NCBI Taxonomy" id="1210046"/>
    <lineage>
        <taxon>Bacteria</taxon>
        <taxon>Bacillati</taxon>
        <taxon>Actinomycetota</taxon>
        <taxon>Actinomycetes</taxon>
        <taxon>Micrococcales</taxon>
        <taxon>Intrasporangiaceae</taxon>
        <taxon>Janibacter</taxon>
    </lineage>
</organism>
<proteinExistence type="inferred from homology"/>
<evidence type="ECO:0000256" key="6">
    <source>
        <dbReference type="ARBA" id="ARBA00022989"/>
    </source>
</evidence>
<evidence type="ECO:0000256" key="3">
    <source>
        <dbReference type="ARBA" id="ARBA00022448"/>
    </source>
</evidence>
<evidence type="ECO:0000256" key="1">
    <source>
        <dbReference type="ARBA" id="ARBA00004651"/>
    </source>
</evidence>
<evidence type="ECO:0000256" key="5">
    <source>
        <dbReference type="ARBA" id="ARBA00022692"/>
    </source>
</evidence>
<dbReference type="Proteomes" id="UP000288711">
    <property type="component" value="Unassembled WGS sequence"/>
</dbReference>
<evidence type="ECO:0000256" key="7">
    <source>
        <dbReference type="ARBA" id="ARBA00023136"/>
    </source>
</evidence>
<evidence type="ECO:0000256" key="9">
    <source>
        <dbReference type="SAM" id="Phobius"/>
    </source>
</evidence>
<evidence type="ECO:0000313" key="10">
    <source>
        <dbReference type="EMBL" id="RWU85738.1"/>
    </source>
</evidence>
<feature type="compositionally biased region" description="Basic and acidic residues" evidence="8">
    <location>
        <begin position="43"/>
        <end position="56"/>
    </location>
</feature>
<keyword evidence="5 9" id="KW-0812">Transmembrane</keyword>
<feature type="compositionally biased region" description="Basic and acidic residues" evidence="8">
    <location>
        <begin position="119"/>
        <end position="130"/>
    </location>
</feature>
<evidence type="ECO:0000256" key="4">
    <source>
        <dbReference type="ARBA" id="ARBA00022475"/>
    </source>
</evidence>
<comment type="subcellular location">
    <subcellularLocation>
        <location evidence="1">Cell membrane</location>
        <topology evidence="1">Multi-pass membrane protein</topology>
    </subcellularLocation>
</comment>
<keyword evidence="7 9" id="KW-0472">Membrane</keyword>
<sequence length="485" mass="51766">MQEGHAVAQEQAGPSGSRVDEAEGRDARPTQDTTAGGGLRALLAERRDLADDDPARHSLRGLLRTRVAGGSSGSGAGQADSSEVEGEDVPEVVHRSSGEVLTADEAEDDAETVPITEVRTPDREHEHDETRIRTRISLPPTLTLLLGLAAAVIAIAGLKQVAGIIAPTFLAATLIIAVYPIYKGLRRFLGGIIAGLLLIVMLYGILAALGASIGIAASKFASELAKPEYTSTFTGLVSDGQDFLTSKGVEAEEINDFIADFDLRNLTGLATSLANTVTGLTTTMLFLLTVMIFLVMDAGGFGRRLTAIHQHKPDVADALVDFGYRVRKYWIVSTVFGVIVAVIDYAALMWLGVPLAMTFGLLSFVTNYIPNIGFVLGLIPPAFIALLSGGVSTMVWVIVIYCVANFVIQTVLQPKFTGDAVGINATTAFLSLMFWTYVFGALGALLAIPFTLLFKSLLIDRDPAARWINQFIASSPDERRSAQPL</sequence>
<dbReference type="PANTHER" id="PTHR21716">
    <property type="entry name" value="TRANSMEMBRANE PROTEIN"/>
    <property type="match status" value="1"/>
</dbReference>
<dbReference type="GO" id="GO:0055085">
    <property type="term" value="P:transmembrane transport"/>
    <property type="evidence" value="ECO:0007669"/>
    <property type="project" value="TreeGrafter"/>
</dbReference>
<feature type="region of interest" description="Disordered" evidence="8">
    <location>
        <begin position="1"/>
        <end position="130"/>
    </location>
</feature>
<dbReference type="Pfam" id="PF01594">
    <property type="entry name" value="AI-2E_transport"/>
    <property type="match status" value="1"/>
</dbReference>
<feature type="transmembrane region" description="Helical" evidence="9">
    <location>
        <begin position="164"/>
        <end position="182"/>
    </location>
</feature>
<evidence type="ECO:0000256" key="2">
    <source>
        <dbReference type="ARBA" id="ARBA00009773"/>
    </source>
</evidence>
<dbReference type="AlphaFoldDB" id="A0A444BBE6"/>